<protein>
    <submittedName>
        <fullName evidence="1">Uncharacterized protein</fullName>
    </submittedName>
</protein>
<comment type="caution">
    <text evidence="1">The sequence shown here is derived from an EMBL/GenBank/DDBJ whole genome shotgun (WGS) entry which is preliminary data.</text>
</comment>
<organism evidence="1 2">
    <name type="scientific">Burkholderia multivorans CGD2</name>
    <dbReference type="NCBI Taxonomy" id="513052"/>
    <lineage>
        <taxon>Bacteria</taxon>
        <taxon>Pseudomonadati</taxon>
        <taxon>Pseudomonadota</taxon>
        <taxon>Betaproteobacteria</taxon>
        <taxon>Burkholderiales</taxon>
        <taxon>Burkholderiaceae</taxon>
        <taxon>Burkholderia</taxon>
        <taxon>Burkholderia cepacia complex</taxon>
    </lineage>
</organism>
<evidence type="ECO:0000313" key="1">
    <source>
        <dbReference type="EMBL" id="EEE05941.1"/>
    </source>
</evidence>
<gene>
    <name evidence="1" type="ORF">BURMUCGD2_0646</name>
</gene>
<dbReference type="EMBL" id="ACFC01000008">
    <property type="protein sequence ID" value="EEE05941.1"/>
    <property type="molecule type" value="Genomic_DNA"/>
</dbReference>
<proteinExistence type="predicted"/>
<reference evidence="1 2" key="1">
    <citation type="journal article" date="2012" name="J. Bacteriol.">
        <title>Draft Genome Sequence Determination for Cystic Fibrosis and Chronic Granulomatous Disease Burkholderia multivorans Isolates.</title>
        <authorList>
            <person name="Varga J.J."/>
            <person name="Losada L."/>
            <person name="Zelazny A.M."/>
            <person name="Brinkac L."/>
            <person name="Harkins D."/>
            <person name="Radune D."/>
            <person name="Hostetler J."/>
            <person name="Sampaio E.P."/>
            <person name="Ronning C.M."/>
            <person name="Nierman W.C."/>
            <person name="Greenberg D.E."/>
            <person name="Holland S.M."/>
            <person name="Goldberg J.B."/>
        </authorList>
    </citation>
    <scope>NUCLEOTIDE SEQUENCE [LARGE SCALE GENOMIC DNA]</scope>
    <source>
        <strain evidence="1 2">CGD2</strain>
    </source>
</reference>
<evidence type="ECO:0000313" key="2">
    <source>
        <dbReference type="Proteomes" id="UP000004535"/>
    </source>
</evidence>
<dbReference type="Proteomes" id="UP000004535">
    <property type="component" value="Unassembled WGS sequence"/>
</dbReference>
<sequence length="42" mass="4555">MSRYRCTATDVAMPDRRRVAVRGGAGRVVRENIPPGSAQGCH</sequence>
<accession>B9BU23</accession>
<dbReference type="AlphaFoldDB" id="B9BU23"/>
<name>B9BU23_9BURK</name>